<dbReference type="Proteomes" id="UP001320706">
    <property type="component" value="Unassembled WGS sequence"/>
</dbReference>
<evidence type="ECO:0000313" key="1">
    <source>
        <dbReference type="EMBL" id="KAK8216768.1"/>
    </source>
</evidence>
<accession>A0ACC3SKB1</accession>
<sequence length="441" mass="49548">MFLCKCWNDRRWEERRRWTLNLGFLSCTAIEPQPPQASLTSVWRVQCRTPGSAGQADKIHAFEEDSHEIKEGCNEARPRCRGCERLDIACSFTTSVPSRNASGPVTLGSRSPSSLRNDRTTSPDVLNVEPLGVLDLALLHHYMTETSNSVSSLESRREIFRTTIVELGLLPTSHYVLHAILATAALHRAMQRPEERRNLALRASAHQHAALRAVQPVIASGTSSAGDSKAMFAFSCFTAVYSLGEATVLAALGEEAHPVDSIIASIGLMRGISTIIMPHMYMLFTSPLKPLFESDHQALLEAIQPRVEKLPQMRDFIDLIDTHESMRGEGEDTRTTCLDAFVKCQGFIILLRDADEHLEPRWVHTWPFTIDEAFFRLLKSKHPMSLVVLANFAVMMHLIDGCWWLQGWSVRLLTAIESYLGDMMAYALLWPKEMIHGTLEH</sequence>
<comment type="caution">
    <text evidence="1">The sequence shown here is derived from an EMBL/GenBank/DDBJ whole genome shotgun (WGS) entry which is preliminary data.</text>
</comment>
<keyword evidence="2" id="KW-1185">Reference proteome</keyword>
<proteinExistence type="predicted"/>
<evidence type="ECO:0000313" key="2">
    <source>
        <dbReference type="Proteomes" id="UP001320706"/>
    </source>
</evidence>
<dbReference type="EMBL" id="JAMKPW020000007">
    <property type="protein sequence ID" value="KAK8216768.1"/>
    <property type="molecule type" value="Genomic_DNA"/>
</dbReference>
<name>A0ACC3SKB1_9PEZI</name>
<reference evidence="1" key="1">
    <citation type="submission" date="2024-02" db="EMBL/GenBank/DDBJ databases">
        <title>Metagenome Assembled Genome of Zalaria obscura JY119.</title>
        <authorList>
            <person name="Vighnesh L."/>
            <person name="Jagadeeshwari U."/>
            <person name="Venkata Ramana C."/>
            <person name="Sasikala C."/>
        </authorList>
    </citation>
    <scope>NUCLEOTIDE SEQUENCE</scope>
    <source>
        <strain evidence="1">JY119</strain>
    </source>
</reference>
<organism evidence="1 2">
    <name type="scientific">Zalaria obscura</name>
    <dbReference type="NCBI Taxonomy" id="2024903"/>
    <lineage>
        <taxon>Eukaryota</taxon>
        <taxon>Fungi</taxon>
        <taxon>Dikarya</taxon>
        <taxon>Ascomycota</taxon>
        <taxon>Pezizomycotina</taxon>
        <taxon>Dothideomycetes</taxon>
        <taxon>Dothideomycetidae</taxon>
        <taxon>Dothideales</taxon>
        <taxon>Zalariaceae</taxon>
        <taxon>Zalaria</taxon>
    </lineage>
</organism>
<gene>
    <name evidence="1" type="ORF">M8818_001731</name>
</gene>
<protein>
    <submittedName>
        <fullName evidence="1">Uncharacterized protein</fullName>
    </submittedName>
</protein>